<accession>A0A1C7PCT2</accession>
<protein>
    <submittedName>
        <fullName evidence="2">Pep exosort: pep-cterm protein-sorting domain</fullName>
    </submittedName>
</protein>
<evidence type="ECO:0000313" key="2">
    <source>
        <dbReference type="EMBL" id="SEH80239.1"/>
    </source>
</evidence>
<feature type="chain" id="PRO_5014266499" evidence="1">
    <location>
        <begin position="20"/>
        <end position="239"/>
    </location>
</feature>
<evidence type="ECO:0000256" key="1">
    <source>
        <dbReference type="SAM" id="SignalP"/>
    </source>
</evidence>
<dbReference type="Proteomes" id="UP000176204">
    <property type="component" value="Chromosome I"/>
</dbReference>
<dbReference type="RefSeq" id="WP_067774803.1">
    <property type="nucleotide sequence ID" value="NZ_JACVVN010000001.1"/>
</dbReference>
<evidence type="ECO:0000313" key="3">
    <source>
        <dbReference type="Proteomes" id="UP000176204"/>
    </source>
</evidence>
<keyword evidence="3" id="KW-1185">Reference proteome</keyword>
<dbReference type="NCBIfam" id="TIGR02595">
    <property type="entry name" value="PEP_CTERM"/>
    <property type="match status" value="1"/>
</dbReference>
<dbReference type="OrthoDB" id="10019681at2"/>
<dbReference type="EMBL" id="LT629973">
    <property type="protein sequence ID" value="SEH80239.1"/>
    <property type="molecule type" value="Genomic_DNA"/>
</dbReference>
<gene>
    <name evidence="2" type="ORF">PYTT_0862</name>
</gene>
<proteinExistence type="predicted"/>
<sequence length="239" mass="25432">MKKTWITLAALSLFSVASAATDPYTEYLTTNPTLKQDGISNKATGNGNYYGFTFSFQNTPNAVTTSNGTTVTTLPSTLKLDSLSLYTRSSGSSSYTSAFKIALCVFASDGSAGQLISISSNAQVSTGASAEMKFNFASGVTLNTSDRIQVLFVNENTTAANWDWNTARLNQPVGISLLLSENNLPSGCGTYKNNTLNSWEGLYIPSMTVRTHTGAIPEPATAALSLLGLAGLMMRRRRA</sequence>
<name>A0A1C7PCT2_9BACT</name>
<dbReference type="KEGG" id="agl:PYTT_0862"/>
<dbReference type="InterPro" id="IPR013424">
    <property type="entry name" value="Ice-binding_C"/>
</dbReference>
<dbReference type="AlphaFoldDB" id="A0A1C7PCT2"/>
<feature type="signal peptide" evidence="1">
    <location>
        <begin position="1"/>
        <end position="19"/>
    </location>
</feature>
<organism evidence="2 3">
    <name type="scientific">Akkermansia glycaniphila</name>
    <dbReference type="NCBI Taxonomy" id="1679444"/>
    <lineage>
        <taxon>Bacteria</taxon>
        <taxon>Pseudomonadati</taxon>
        <taxon>Verrucomicrobiota</taxon>
        <taxon>Verrucomicrobiia</taxon>
        <taxon>Verrucomicrobiales</taxon>
        <taxon>Akkermansiaceae</taxon>
        <taxon>Akkermansia</taxon>
    </lineage>
</organism>
<reference evidence="3" key="1">
    <citation type="submission" date="2016-09" db="EMBL/GenBank/DDBJ databases">
        <authorList>
            <person name="Koehorst J."/>
        </authorList>
    </citation>
    <scope>NUCLEOTIDE SEQUENCE [LARGE SCALE GENOMIC DNA]</scope>
</reference>
<keyword evidence="1" id="KW-0732">Signal</keyword>